<dbReference type="InterPro" id="IPR048289">
    <property type="entry name" value="RRM2_NsCP33-like"/>
</dbReference>
<evidence type="ECO:0000256" key="6">
    <source>
        <dbReference type="ARBA" id="ARBA00022884"/>
    </source>
</evidence>
<feature type="domain" description="RRM" evidence="9">
    <location>
        <begin position="140"/>
        <end position="218"/>
    </location>
</feature>
<evidence type="ECO:0000256" key="7">
    <source>
        <dbReference type="ARBA" id="ARBA00023274"/>
    </source>
</evidence>
<dbReference type="AlphaFoldDB" id="A0AAV0DW31"/>
<dbReference type="GO" id="GO:0009535">
    <property type="term" value="C:chloroplast thylakoid membrane"/>
    <property type="evidence" value="ECO:0007669"/>
    <property type="project" value="TreeGrafter"/>
</dbReference>
<protein>
    <recommendedName>
        <fullName evidence="9">RRM domain-containing protein</fullName>
    </recommendedName>
</protein>
<keyword evidence="6 8" id="KW-0694">RNA-binding</keyword>
<dbReference type="GO" id="GO:0006397">
    <property type="term" value="P:mRNA processing"/>
    <property type="evidence" value="ECO:0007669"/>
    <property type="project" value="UniProtKB-KW"/>
</dbReference>
<proteinExistence type="predicted"/>
<dbReference type="SMART" id="SM00360">
    <property type="entry name" value="RRM"/>
    <property type="match status" value="2"/>
</dbReference>
<evidence type="ECO:0000313" key="12">
    <source>
        <dbReference type="Proteomes" id="UP001152523"/>
    </source>
</evidence>
<evidence type="ECO:0000259" key="9">
    <source>
        <dbReference type="PROSITE" id="PS50102"/>
    </source>
</evidence>
<evidence type="ECO:0000256" key="8">
    <source>
        <dbReference type="PROSITE-ProRule" id="PRU00176"/>
    </source>
</evidence>
<evidence type="ECO:0000256" key="4">
    <source>
        <dbReference type="ARBA" id="ARBA00022664"/>
    </source>
</evidence>
<dbReference type="InterPro" id="IPR035979">
    <property type="entry name" value="RBD_domain_sf"/>
</dbReference>
<sequence length="315" mass="34783">MHSTFSPVMNSPALPQNSCLISVPSYLPTAAKSQYLSLASRPSKLHLSCSPLSSPLSFRRVQPKPHLRSLISAIASQQEEDNAILLDEQDPDEDEDFIEAFNSEGEGEEDGILEASGDAGESDDMFGEDAGGCAEPPEDAKLFVGNLPFAVDHESLARIFQQAGTVEIAEVVYNRDTEQSRGFGFVTMSTIEEADKAVQLFNRYELNGRPLIVNKAAPRGTRPERPFEPFYKVYVGNIPWSMDESGLEQMFSSHGRVISARVIRDRDNGRSRGFGFVTLSSEAEMNDAIANLDGKNLEGRAIRVNVAEERQRRSY</sequence>
<feature type="domain" description="RRM" evidence="9">
    <location>
        <begin position="231"/>
        <end position="309"/>
    </location>
</feature>
<keyword evidence="7" id="KW-0687">Ribonucleoprotein</keyword>
<dbReference type="EMBL" id="CAMAPF010000158">
    <property type="protein sequence ID" value="CAH9109879.1"/>
    <property type="molecule type" value="Genomic_DNA"/>
</dbReference>
<dbReference type="InterPro" id="IPR000504">
    <property type="entry name" value="RRM_dom"/>
</dbReference>
<dbReference type="GO" id="GO:0003729">
    <property type="term" value="F:mRNA binding"/>
    <property type="evidence" value="ECO:0007669"/>
    <property type="project" value="TreeGrafter"/>
</dbReference>
<evidence type="ECO:0000256" key="2">
    <source>
        <dbReference type="ARBA" id="ARBA00022528"/>
    </source>
</evidence>
<evidence type="ECO:0000256" key="3">
    <source>
        <dbReference type="ARBA" id="ARBA00022640"/>
    </source>
</evidence>
<keyword evidence="12" id="KW-1185">Reference proteome</keyword>
<keyword evidence="5" id="KW-0677">Repeat</keyword>
<dbReference type="Pfam" id="PF00076">
    <property type="entry name" value="RRM_1"/>
    <property type="match status" value="2"/>
</dbReference>
<reference evidence="10" key="1">
    <citation type="submission" date="2022-07" db="EMBL/GenBank/DDBJ databases">
        <authorList>
            <person name="Macas J."/>
            <person name="Novak P."/>
            <person name="Neumann P."/>
        </authorList>
    </citation>
    <scope>NUCLEOTIDE SEQUENCE</scope>
</reference>
<evidence type="ECO:0000256" key="5">
    <source>
        <dbReference type="ARBA" id="ARBA00022737"/>
    </source>
</evidence>
<dbReference type="InterPro" id="IPR050502">
    <property type="entry name" value="Euk_RNA-bind_prot"/>
</dbReference>
<keyword evidence="2" id="KW-0150">Chloroplast</keyword>
<comment type="caution">
    <text evidence="10">The sequence shown here is derived from an EMBL/GenBank/DDBJ whole genome shotgun (WGS) entry which is preliminary data.</text>
</comment>
<keyword evidence="3" id="KW-0934">Plastid</keyword>
<dbReference type="PROSITE" id="PS50102">
    <property type="entry name" value="RRM"/>
    <property type="match status" value="2"/>
</dbReference>
<evidence type="ECO:0000313" key="11">
    <source>
        <dbReference type="EMBL" id="CAH9146087.1"/>
    </source>
</evidence>
<gene>
    <name evidence="10" type="ORF">CEPIT_LOCUS18946</name>
    <name evidence="11" type="ORF">CEPIT_LOCUS42720</name>
</gene>
<dbReference type="EMBL" id="CAMAPF010001093">
    <property type="protein sequence ID" value="CAH9146087.1"/>
    <property type="molecule type" value="Genomic_DNA"/>
</dbReference>
<dbReference type="CDD" id="cd21608">
    <property type="entry name" value="RRM2_NsCP33_like"/>
    <property type="match status" value="1"/>
</dbReference>
<dbReference type="Gene3D" id="3.30.70.330">
    <property type="match status" value="2"/>
</dbReference>
<accession>A0AAV0DW31</accession>
<dbReference type="GO" id="GO:1990904">
    <property type="term" value="C:ribonucleoprotein complex"/>
    <property type="evidence" value="ECO:0007669"/>
    <property type="project" value="UniProtKB-KW"/>
</dbReference>
<dbReference type="InterPro" id="IPR012677">
    <property type="entry name" value="Nucleotide-bd_a/b_plait_sf"/>
</dbReference>
<dbReference type="SUPFAM" id="SSF54928">
    <property type="entry name" value="RNA-binding domain, RBD"/>
    <property type="match status" value="2"/>
</dbReference>
<organism evidence="10 12">
    <name type="scientific">Cuscuta epithymum</name>
    <dbReference type="NCBI Taxonomy" id="186058"/>
    <lineage>
        <taxon>Eukaryota</taxon>
        <taxon>Viridiplantae</taxon>
        <taxon>Streptophyta</taxon>
        <taxon>Embryophyta</taxon>
        <taxon>Tracheophyta</taxon>
        <taxon>Spermatophyta</taxon>
        <taxon>Magnoliopsida</taxon>
        <taxon>eudicotyledons</taxon>
        <taxon>Gunneridae</taxon>
        <taxon>Pentapetalae</taxon>
        <taxon>asterids</taxon>
        <taxon>lamiids</taxon>
        <taxon>Solanales</taxon>
        <taxon>Convolvulaceae</taxon>
        <taxon>Cuscuteae</taxon>
        <taxon>Cuscuta</taxon>
        <taxon>Cuscuta subgen. Cuscuta</taxon>
    </lineage>
</organism>
<name>A0AAV0DW31_9ASTE</name>
<keyword evidence="4" id="KW-0507">mRNA processing</keyword>
<dbReference type="PANTHER" id="PTHR48025:SF3">
    <property type="entry name" value="31 KDA RIBONUCLEOPROTEIN, CHLOROPLASTIC-RELATED"/>
    <property type="match status" value="1"/>
</dbReference>
<evidence type="ECO:0000256" key="1">
    <source>
        <dbReference type="ARBA" id="ARBA00004229"/>
    </source>
</evidence>
<evidence type="ECO:0000313" key="10">
    <source>
        <dbReference type="EMBL" id="CAH9109879.1"/>
    </source>
</evidence>
<dbReference type="Proteomes" id="UP001152523">
    <property type="component" value="Unassembled WGS sequence"/>
</dbReference>
<dbReference type="PANTHER" id="PTHR48025">
    <property type="entry name" value="OS02G0815200 PROTEIN"/>
    <property type="match status" value="1"/>
</dbReference>
<comment type="subcellular location">
    <subcellularLocation>
        <location evidence="1">Plastid</location>
        <location evidence="1">Chloroplast</location>
    </subcellularLocation>
</comment>
<dbReference type="GO" id="GO:1901259">
    <property type="term" value="P:chloroplast rRNA processing"/>
    <property type="evidence" value="ECO:0007669"/>
    <property type="project" value="TreeGrafter"/>
</dbReference>